<keyword evidence="2" id="KW-1185">Reference proteome</keyword>
<protein>
    <submittedName>
        <fullName evidence="1">Uncharacterized protein</fullName>
    </submittedName>
</protein>
<dbReference type="AlphaFoldDB" id="A0AAV4SYW6"/>
<comment type="caution">
    <text evidence="1">The sequence shown here is derived from an EMBL/GenBank/DDBJ whole genome shotgun (WGS) entry which is preliminary data.</text>
</comment>
<accession>A0AAV4SYW6</accession>
<evidence type="ECO:0000313" key="2">
    <source>
        <dbReference type="Proteomes" id="UP001054945"/>
    </source>
</evidence>
<proteinExistence type="predicted"/>
<dbReference type="Proteomes" id="UP001054945">
    <property type="component" value="Unassembled WGS sequence"/>
</dbReference>
<gene>
    <name evidence="1" type="ORF">CEXT_708391</name>
</gene>
<name>A0AAV4SYW6_CAEEX</name>
<sequence>MNPIHVATENFCLVLPAKEKKIISDQSVPHLSKQFNQKSFTIASAVSASPTIEVLFPTRLLSRHSCFPLSQTEALEFNKTLPLPSTHPHKAHYYSLLYFH</sequence>
<evidence type="ECO:0000313" key="1">
    <source>
        <dbReference type="EMBL" id="GIY38201.1"/>
    </source>
</evidence>
<organism evidence="1 2">
    <name type="scientific">Caerostris extrusa</name>
    <name type="common">Bark spider</name>
    <name type="synonym">Caerostris bankana</name>
    <dbReference type="NCBI Taxonomy" id="172846"/>
    <lineage>
        <taxon>Eukaryota</taxon>
        <taxon>Metazoa</taxon>
        <taxon>Ecdysozoa</taxon>
        <taxon>Arthropoda</taxon>
        <taxon>Chelicerata</taxon>
        <taxon>Arachnida</taxon>
        <taxon>Araneae</taxon>
        <taxon>Araneomorphae</taxon>
        <taxon>Entelegynae</taxon>
        <taxon>Araneoidea</taxon>
        <taxon>Araneidae</taxon>
        <taxon>Caerostris</taxon>
    </lineage>
</organism>
<dbReference type="EMBL" id="BPLR01010271">
    <property type="protein sequence ID" value="GIY38201.1"/>
    <property type="molecule type" value="Genomic_DNA"/>
</dbReference>
<reference evidence="1 2" key="1">
    <citation type="submission" date="2021-06" db="EMBL/GenBank/DDBJ databases">
        <title>Caerostris extrusa draft genome.</title>
        <authorList>
            <person name="Kono N."/>
            <person name="Arakawa K."/>
        </authorList>
    </citation>
    <scope>NUCLEOTIDE SEQUENCE [LARGE SCALE GENOMIC DNA]</scope>
</reference>